<dbReference type="SMART" id="SM01012">
    <property type="entry name" value="ANTAR"/>
    <property type="match status" value="1"/>
</dbReference>
<comment type="caution">
    <text evidence="4">The sequence shown here is derived from an EMBL/GenBank/DDBJ whole genome shotgun (WGS) entry which is preliminary data.</text>
</comment>
<dbReference type="Gene3D" id="3.30.450.40">
    <property type="match status" value="1"/>
</dbReference>
<dbReference type="PIRSF" id="PIRSF036625">
    <property type="entry name" value="GAF_ANTAR"/>
    <property type="match status" value="1"/>
</dbReference>
<evidence type="ECO:0000256" key="2">
    <source>
        <dbReference type="ARBA" id="ARBA00023163"/>
    </source>
</evidence>
<dbReference type="SUPFAM" id="SSF55781">
    <property type="entry name" value="GAF domain-like"/>
    <property type="match status" value="1"/>
</dbReference>
<keyword evidence="1" id="KW-0805">Transcription regulation</keyword>
<reference evidence="5" key="1">
    <citation type="journal article" date="2019" name="Int. J. Syst. Evol. Microbiol.">
        <title>The Global Catalogue of Microorganisms (GCM) 10K type strain sequencing project: providing services to taxonomists for standard genome sequencing and annotation.</title>
        <authorList>
            <consortium name="The Broad Institute Genomics Platform"/>
            <consortium name="The Broad Institute Genome Sequencing Center for Infectious Disease"/>
            <person name="Wu L."/>
            <person name="Ma J."/>
        </authorList>
    </citation>
    <scope>NUCLEOTIDE SEQUENCE [LARGE SCALE GENOMIC DNA]</scope>
    <source>
        <strain evidence="5">JCM 17983</strain>
    </source>
</reference>
<sequence length="245" mass="26709">MGDLRTFERELAVVVTQGGTDGPQRIVELCVARLPVSGGGITLMAGPDRQQPLWASDEVAARIDELQFRLGEGPCVDAFVTQHVVLVADVADARDDRWPAFAAAARDTSARALMALPLRAQQERIGVIDFYRDRPGFLEADDMAAVRRAADATFWALIGLHDGGRGREDDAPPDGDDDPARWLPEAPLEHVEVHQATGMIVAQLDVPVDAALARLRGHAFLHDRPLADVARDVVARRLRFSEEGN</sequence>
<dbReference type="InterPro" id="IPR003018">
    <property type="entry name" value="GAF"/>
</dbReference>
<dbReference type="EMBL" id="BAABHQ010000011">
    <property type="protein sequence ID" value="GAA4883922.1"/>
    <property type="molecule type" value="Genomic_DNA"/>
</dbReference>
<dbReference type="Gene3D" id="1.10.10.10">
    <property type="entry name" value="Winged helix-like DNA-binding domain superfamily/Winged helix DNA-binding domain"/>
    <property type="match status" value="1"/>
</dbReference>
<accession>A0ABP9EPJ1</accession>
<dbReference type="Proteomes" id="UP001500457">
    <property type="component" value="Unassembled WGS sequence"/>
</dbReference>
<evidence type="ECO:0000313" key="4">
    <source>
        <dbReference type="EMBL" id="GAA4883922.1"/>
    </source>
</evidence>
<keyword evidence="2" id="KW-0804">Transcription</keyword>
<evidence type="ECO:0000313" key="5">
    <source>
        <dbReference type="Proteomes" id="UP001500457"/>
    </source>
</evidence>
<dbReference type="Pfam" id="PF13185">
    <property type="entry name" value="GAF_2"/>
    <property type="match status" value="1"/>
</dbReference>
<dbReference type="InterPro" id="IPR029016">
    <property type="entry name" value="GAF-like_dom_sf"/>
</dbReference>
<name>A0ABP9EPJ1_9PSEU</name>
<organism evidence="4 5">
    <name type="scientific">Actinomycetospora straminea</name>
    <dbReference type="NCBI Taxonomy" id="663607"/>
    <lineage>
        <taxon>Bacteria</taxon>
        <taxon>Bacillati</taxon>
        <taxon>Actinomycetota</taxon>
        <taxon>Actinomycetes</taxon>
        <taxon>Pseudonocardiales</taxon>
        <taxon>Pseudonocardiaceae</taxon>
        <taxon>Actinomycetospora</taxon>
    </lineage>
</organism>
<dbReference type="RefSeq" id="WP_274234010.1">
    <property type="nucleotide sequence ID" value="NZ_BAABHQ010000011.1"/>
</dbReference>
<evidence type="ECO:0000259" key="3">
    <source>
        <dbReference type="SMART" id="SM01012"/>
    </source>
</evidence>
<feature type="domain" description="ANTAR" evidence="3">
    <location>
        <begin position="179"/>
        <end position="234"/>
    </location>
</feature>
<dbReference type="InterPro" id="IPR012074">
    <property type="entry name" value="GAF_ANTAR"/>
</dbReference>
<protein>
    <submittedName>
        <fullName evidence="4">GAF domain-containing protein</fullName>
    </submittedName>
</protein>
<dbReference type="Pfam" id="PF03861">
    <property type="entry name" value="ANTAR"/>
    <property type="match status" value="1"/>
</dbReference>
<evidence type="ECO:0000256" key="1">
    <source>
        <dbReference type="ARBA" id="ARBA00023015"/>
    </source>
</evidence>
<keyword evidence="5" id="KW-1185">Reference proteome</keyword>
<dbReference type="InterPro" id="IPR005561">
    <property type="entry name" value="ANTAR"/>
</dbReference>
<dbReference type="InterPro" id="IPR036388">
    <property type="entry name" value="WH-like_DNA-bd_sf"/>
</dbReference>
<gene>
    <name evidence="4" type="ORF">GCM10023203_39810</name>
</gene>
<proteinExistence type="predicted"/>